<evidence type="ECO:0000313" key="6">
    <source>
        <dbReference type="Proteomes" id="UP000235388"/>
    </source>
</evidence>
<sequence length="279" mass="30569">MRAPANLRIPQICYVLHKLPTALEPVGAFPPSQHETPTFKPATPVQGPRPLDPQQATQTSRTMISGDQHVRLTYEDIHSTIADASATIRDEFGPEIMIAIGGGGFFPARVLRTFLKDPSKKNIPIQAIGLSLYEELGTSGDTGGLPSTEEKVGKEVVRTQWLDFTTLGRNPLLGKRILIVDEVDDTRTTLSYAVSELEKDVQSQLSKLSAAEQAKFPATQLAIFVVHNKDKPKAASIPEHIKYFAGKTVGDHWIDYPWEAKDIDAHNKLANAPGSLKLS</sequence>
<dbReference type="EMBL" id="PGCJ01001009">
    <property type="protein sequence ID" value="PLW11691.1"/>
    <property type="molecule type" value="Genomic_DNA"/>
</dbReference>
<reference evidence="6 7" key="1">
    <citation type="submission" date="2017-11" db="EMBL/GenBank/DDBJ databases">
        <title>De novo assembly and phasing of dikaryotic genomes from two isolates of Puccinia coronata f. sp. avenae, the causal agent of oat crown rust.</title>
        <authorList>
            <person name="Miller M.E."/>
            <person name="Zhang Y."/>
            <person name="Omidvar V."/>
            <person name="Sperschneider J."/>
            <person name="Schwessinger B."/>
            <person name="Raley C."/>
            <person name="Palmer J.M."/>
            <person name="Garnica D."/>
            <person name="Upadhyaya N."/>
            <person name="Rathjen J."/>
            <person name="Taylor J.M."/>
            <person name="Park R.F."/>
            <person name="Dodds P.N."/>
            <person name="Hirsch C.D."/>
            <person name="Kianian S.F."/>
            <person name="Figueroa M."/>
        </authorList>
    </citation>
    <scope>NUCLEOTIDE SEQUENCE [LARGE SCALE GENOMIC DNA]</scope>
    <source>
        <strain evidence="4">12NC29</strain>
        <strain evidence="5">12SD80</strain>
    </source>
</reference>
<keyword evidence="6" id="KW-1185">Reference proteome</keyword>
<protein>
    <recommendedName>
        <fullName evidence="8">Phosphoribosyltransferase domain-containing protein</fullName>
    </recommendedName>
</protein>
<evidence type="ECO:0000256" key="3">
    <source>
        <dbReference type="SAM" id="MobiDB-lite"/>
    </source>
</evidence>
<dbReference type="PANTHER" id="PTHR43363">
    <property type="entry name" value="HYPOXANTHINE PHOSPHORIBOSYLTRANSFERASE"/>
    <property type="match status" value="1"/>
</dbReference>
<dbReference type="InterPro" id="IPR000836">
    <property type="entry name" value="PRTase_dom"/>
</dbReference>
<dbReference type="Gene3D" id="3.40.50.2020">
    <property type="match status" value="1"/>
</dbReference>
<dbReference type="CDD" id="cd06223">
    <property type="entry name" value="PRTases_typeI"/>
    <property type="match status" value="1"/>
</dbReference>
<dbReference type="EMBL" id="PGCI01000229">
    <property type="protein sequence ID" value="PLW33053.1"/>
    <property type="molecule type" value="Genomic_DNA"/>
</dbReference>
<dbReference type="OrthoDB" id="9973266at2759"/>
<keyword evidence="2" id="KW-0808">Transferase</keyword>
<evidence type="ECO:0000313" key="5">
    <source>
        <dbReference type="EMBL" id="PLW33053.1"/>
    </source>
</evidence>
<evidence type="ECO:0000256" key="1">
    <source>
        <dbReference type="ARBA" id="ARBA00022676"/>
    </source>
</evidence>
<gene>
    <name evidence="4" type="ORF">PCANC_18462</name>
    <name evidence="5" type="ORF">PCASD_12899</name>
</gene>
<dbReference type="InterPro" id="IPR029057">
    <property type="entry name" value="PRTase-like"/>
</dbReference>
<evidence type="ECO:0008006" key="8">
    <source>
        <dbReference type="Google" id="ProtNLM"/>
    </source>
</evidence>
<dbReference type="STRING" id="200324.A0A2N5U5L7"/>
<feature type="region of interest" description="Disordered" evidence="3">
    <location>
        <begin position="28"/>
        <end position="59"/>
    </location>
</feature>
<dbReference type="Proteomes" id="UP000235392">
    <property type="component" value="Unassembled WGS sequence"/>
</dbReference>
<dbReference type="GO" id="GO:0032264">
    <property type="term" value="P:IMP salvage"/>
    <property type="evidence" value="ECO:0007669"/>
    <property type="project" value="TreeGrafter"/>
</dbReference>
<accession>A0A2N5U5L7</accession>
<comment type="caution">
    <text evidence="5">The sequence shown here is derived from an EMBL/GenBank/DDBJ whole genome shotgun (WGS) entry which is preliminary data.</text>
</comment>
<dbReference type="GO" id="GO:0005737">
    <property type="term" value="C:cytoplasm"/>
    <property type="evidence" value="ECO:0007669"/>
    <property type="project" value="TreeGrafter"/>
</dbReference>
<dbReference type="AlphaFoldDB" id="A0A2N5U5L7"/>
<dbReference type="GO" id="GO:0032263">
    <property type="term" value="P:GMP salvage"/>
    <property type="evidence" value="ECO:0007669"/>
    <property type="project" value="TreeGrafter"/>
</dbReference>
<dbReference type="GO" id="GO:0032265">
    <property type="term" value="P:XMP salvage"/>
    <property type="evidence" value="ECO:0007669"/>
    <property type="project" value="TreeGrafter"/>
</dbReference>
<dbReference type="FunFam" id="3.40.50.2020:FF:000033">
    <property type="entry name" value="Xanthine phosphoribosyltransferase 1"/>
    <property type="match status" value="1"/>
</dbReference>
<dbReference type="PANTHER" id="PTHR43363:SF1">
    <property type="entry name" value="HYPOXANTHINE-GUANINE PHOSPHORIBOSYLTRANSFERASE"/>
    <property type="match status" value="1"/>
</dbReference>
<dbReference type="SUPFAM" id="SSF53271">
    <property type="entry name" value="PRTase-like"/>
    <property type="match status" value="1"/>
</dbReference>
<proteinExistence type="predicted"/>
<dbReference type="Proteomes" id="UP000235388">
    <property type="component" value="Unassembled WGS sequence"/>
</dbReference>
<organism evidence="5 7">
    <name type="scientific">Puccinia coronata f. sp. avenae</name>
    <dbReference type="NCBI Taxonomy" id="200324"/>
    <lineage>
        <taxon>Eukaryota</taxon>
        <taxon>Fungi</taxon>
        <taxon>Dikarya</taxon>
        <taxon>Basidiomycota</taxon>
        <taxon>Pucciniomycotina</taxon>
        <taxon>Pucciniomycetes</taxon>
        <taxon>Pucciniales</taxon>
        <taxon>Pucciniaceae</taxon>
        <taxon>Puccinia</taxon>
    </lineage>
</organism>
<evidence type="ECO:0000313" key="7">
    <source>
        <dbReference type="Proteomes" id="UP000235392"/>
    </source>
</evidence>
<evidence type="ECO:0000256" key="2">
    <source>
        <dbReference type="ARBA" id="ARBA00022679"/>
    </source>
</evidence>
<dbReference type="GO" id="GO:0046100">
    <property type="term" value="P:hypoxanthine metabolic process"/>
    <property type="evidence" value="ECO:0007669"/>
    <property type="project" value="TreeGrafter"/>
</dbReference>
<name>A0A2N5U5L7_9BASI</name>
<evidence type="ECO:0000313" key="4">
    <source>
        <dbReference type="EMBL" id="PLW11691.1"/>
    </source>
</evidence>
<keyword evidence="1" id="KW-0328">Glycosyltransferase</keyword>
<dbReference type="GO" id="GO:0004422">
    <property type="term" value="F:hypoxanthine phosphoribosyltransferase activity"/>
    <property type="evidence" value="ECO:0007669"/>
    <property type="project" value="TreeGrafter"/>
</dbReference>